<dbReference type="AlphaFoldDB" id="A0A226DK49"/>
<feature type="region of interest" description="Disordered" evidence="7">
    <location>
        <begin position="110"/>
        <end position="141"/>
    </location>
</feature>
<evidence type="ECO:0000313" key="9">
    <source>
        <dbReference type="Proteomes" id="UP000198287"/>
    </source>
</evidence>
<evidence type="ECO:0000256" key="4">
    <source>
        <dbReference type="ARBA" id="ARBA00023015"/>
    </source>
</evidence>
<sequence length="141" mass="16482">MSFSASLAPHSSSSQFPWTTRLESLFFSSFFTDEAIIRPIGPSKHFIMLIAYNRFAKSLPSNIKPPSIEQLWSKLESFYDLDLLEVRMRFDFKRLDKRVEFALPDGWIKKRKRSTSSTSSSSSSSSSRKKIVKRQMRYRRI</sequence>
<reference evidence="8 9" key="1">
    <citation type="submission" date="2015-12" db="EMBL/GenBank/DDBJ databases">
        <title>The genome of Folsomia candida.</title>
        <authorList>
            <person name="Faddeeva A."/>
            <person name="Derks M.F."/>
            <person name="Anvar Y."/>
            <person name="Smit S."/>
            <person name="Van Straalen N."/>
            <person name="Roelofs D."/>
        </authorList>
    </citation>
    <scope>NUCLEOTIDE SEQUENCE [LARGE SCALE GENOMIC DNA]</scope>
    <source>
        <strain evidence="8 9">VU population</strain>
        <tissue evidence="8">Whole body</tissue>
    </source>
</reference>
<keyword evidence="9" id="KW-1185">Reference proteome</keyword>
<feature type="compositionally biased region" description="Low complexity" evidence="7">
    <location>
        <begin position="115"/>
        <end position="126"/>
    </location>
</feature>
<keyword evidence="4" id="KW-0805">Transcription regulation</keyword>
<protein>
    <submittedName>
        <fullName evidence="8">Chromatin modification-related protein EAF7</fullName>
    </submittedName>
</protein>
<dbReference type="OrthoDB" id="5595141at2759"/>
<dbReference type="PANTHER" id="PTHR13581:SF5">
    <property type="entry name" value="MRG_MORF4L-BINDING PROTEIN"/>
    <property type="match status" value="1"/>
</dbReference>
<organism evidence="8 9">
    <name type="scientific">Folsomia candida</name>
    <name type="common">Springtail</name>
    <dbReference type="NCBI Taxonomy" id="158441"/>
    <lineage>
        <taxon>Eukaryota</taxon>
        <taxon>Metazoa</taxon>
        <taxon>Ecdysozoa</taxon>
        <taxon>Arthropoda</taxon>
        <taxon>Hexapoda</taxon>
        <taxon>Collembola</taxon>
        <taxon>Entomobryomorpha</taxon>
        <taxon>Isotomoidea</taxon>
        <taxon>Isotomidae</taxon>
        <taxon>Proisotominae</taxon>
        <taxon>Folsomia</taxon>
    </lineage>
</organism>
<proteinExistence type="inferred from homology"/>
<evidence type="ECO:0000256" key="5">
    <source>
        <dbReference type="ARBA" id="ARBA00023163"/>
    </source>
</evidence>
<dbReference type="EMBL" id="LNIX01000017">
    <property type="protein sequence ID" value="OXA45569.1"/>
    <property type="molecule type" value="Genomic_DNA"/>
</dbReference>
<dbReference type="Proteomes" id="UP000198287">
    <property type="component" value="Unassembled WGS sequence"/>
</dbReference>
<evidence type="ECO:0000256" key="7">
    <source>
        <dbReference type="SAM" id="MobiDB-lite"/>
    </source>
</evidence>
<dbReference type="GO" id="GO:0035267">
    <property type="term" value="C:NuA4 histone acetyltransferase complex"/>
    <property type="evidence" value="ECO:0007669"/>
    <property type="project" value="TreeGrafter"/>
</dbReference>
<keyword evidence="5" id="KW-0804">Transcription</keyword>
<dbReference type="GO" id="GO:0005634">
    <property type="term" value="C:nucleus"/>
    <property type="evidence" value="ECO:0007669"/>
    <property type="project" value="UniProtKB-SubCell"/>
</dbReference>
<dbReference type="GO" id="GO:0006325">
    <property type="term" value="P:chromatin organization"/>
    <property type="evidence" value="ECO:0007669"/>
    <property type="project" value="UniProtKB-KW"/>
</dbReference>
<feature type="compositionally biased region" description="Basic residues" evidence="7">
    <location>
        <begin position="127"/>
        <end position="141"/>
    </location>
</feature>
<evidence type="ECO:0000256" key="3">
    <source>
        <dbReference type="ARBA" id="ARBA00022853"/>
    </source>
</evidence>
<keyword evidence="6" id="KW-0539">Nucleus</keyword>
<name>A0A226DK49_FOLCA</name>
<accession>A0A226DK49</accession>
<keyword evidence="3" id="KW-0156">Chromatin regulator</keyword>
<comment type="caution">
    <text evidence="8">The sequence shown here is derived from an EMBL/GenBank/DDBJ whole genome shotgun (WGS) entry which is preliminary data.</text>
</comment>
<dbReference type="Pfam" id="PF07904">
    <property type="entry name" value="Eaf7"/>
    <property type="match status" value="1"/>
</dbReference>
<dbReference type="GO" id="GO:0006357">
    <property type="term" value="P:regulation of transcription by RNA polymerase II"/>
    <property type="evidence" value="ECO:0007669"/>
    <property type="project" value="TreeGrafter"/>
</dbReference>
<comment type="subcellular location">
    <subcellularLocation>
        <location evidence="1">Nucleus</location>
    </subcellularLocation>
</comment>
<evidence type="ECO:0000256" key="1">
    <source>
        <dbReference type="ARBA" id="ARBA00004123"/>
    </source>
</evidence>
<evidence type="ECO:0000313" key="8">
    <source>
        <dbReference type="EMBL" id="OXA45569.1"/>
    </source>
</evidence>
<dbReference type="InterPro" id="IPR012423">
    <property type="entry name" value="Eaf7/MRGBP"/>
</dbReference>
<comment type="similarity">
    <text evidence="2">Belongs to the EAF7 family.</text>
</comment>
<evidence type="ECO:0000256" key="6">
    <source>
        <dbReference type="ARBA" id="ARBA00023242"/>
    </source>
</evidence>
<gene>
    <name evidence="8" type="ORF">Fcan01_19736</name>
</gene>
<dbReference type="PANTHER" id="PTHR13581">
    <property type="entry name" value="MRG-BINDING PROTEIN"/>
    <property type="match status" value="1"/>
</dbReference>
<evidence type="ECO:0000256" key="2">
    <source>
        <dbReference type="ARBA" id="ARBA00007117"/>
    </source>
</evidence>